<name>A0A5C3QRT9_9AGAR</name>
<dbReference type="SUPFAM" id="SSF81383">
    <property type="entry name" value="F-box domain"/>
    <property type="match status" value="1"/>
</dbReference>
<proteinExistence type="predicted"/>
<evidence type="ECO:0000313" key="2">
    <source>
        <dbReference type="Proteomes" id="UP000305067"/>
    </source>
</evidence>
<keyword evidence="2" id="KW-1185">Reference proteome</keyword>
<accession>A0A5C3QRT9</accession>
<dbReference type="Proteomes" id="UP000305067">
    <property type="component" value="Unassembled WGS sequence"/>
</dbReference>
<sequence length="489" mass="54430">MIRYLTSMSTKSAASLANYPTNLQTMSQSHAHPQPSNYRIPGDILLQVFEELSGRSTGQWEPAPWTLAVVCRHWRDLVILSPALWSQLTFSPNNQPSSMLERFEVQLSRAGTCPLELKIDVVSVAPVDPQEALQTAFRLLVANIGRCTRLELGGQAPLCWSLASSIEGTPSLPILQSLSILHRSWISAPKGSPARSSQSPVRLFFRNTPSLRSIVLHGGNFLHPTFSQDFQLDNVERLILRHCHFDPASILPLLETSAPHLRELTIEHGSPLQHGSPEQAIELPQLRRVSLVHLYSEPPLMDHVRTPNLQYARLTGVSTCQRDTLALLNSVLASNSATNIRELVFEVCLYEMCTPLLGLLEELKGLDTLIIRQVVFGGGSDPLLNGLRLKSQASPPSSLESKISHPTSPKICPRLRKLELSYITVDARLLEDMARSRIPPSYEGYSPLRELFLYNITLKESDGGGDLQWLQDIVQQGCLKASDREIWVV</sequence>
<dbReference type="OrthoDB" id="2866122at2759"/>
<dbReference type="Gene3D" id="3.80.10.10">
    <property type="entry name" value="Ribonuclease Inhibitor"/>
    <property type="match status" value="1"/>
</dbReference>
<dbReference type="AlphaFoldDB" id="A0A5C3QRT9"/>
<protein>
    <submittedName>
        <fullName evidence="1">Uncharacterized protein</fullName>
    </submittedName>
</protein>
<dbReference type="EMBL" id="ML178819">
    <property type="protein sequence ID" value="TFL04267.1"/>
    <property type="molecule type" value="Genomic_DNA"/>
</dbReference>
<dbReference type="InterPro" id="IPR032675">
    <property type="entry name" value="LRR_dom_sf"/>
</dbReference>
<organism evidence="1 2">
    <name type="scientific">Pterulicium gracile</name>
    <dbReference type="NCBI Taxonomy" id="1884261"/>
    <lineage>
        <taxon>Eukaryota</taxon>
        <taxon>Fungi</taxon>
        <taxon>Dikarya</taxon>
        <taxon>Basidiomycota</taxon>
        <taxon>Agaricomycotina</taxon>
        <taxon>Agaricomycetes</taxon>
        <taxon>Agaricomycetidae</taxon>
        <taxon>Agaricales</taxon>
        <taxon>Pleurotineae</taxon>
        <taxon>Pterulaceae</taxon>
        <taxon>Pterulicium</taxon>
    </lineage>
</organism>
<dbReference type="InterPro" id="IPR036047">
    <property type="entry name" value="F-box-like_dom_sf"/>
</dbReference>
<gene>
    <name evidence="1" type="ORF">BDV98DRAFT_602689</name>
</gene>
<dbReference type="SUPFAM" id="SSF52047">
    <property type="entry name" value="RNI-like"/>
    <property type="match status" value="1"/>
</dbReference>
<evidence type="ECO:0000313" key="1">
    <source>
        <dbReference type="EMBL" id="TFL04267.1"/>
    </source>
</evidence>
<reference evidence="1 2" key="1">
    <citation type="journal article" date="2019" name="Nat. Ecol. Evol.">
        <title>Megaphylogeny resolves global patterns of mushroom evolution.</title>
        <authorList>
            <person name="Varga T."/>
            <person name="Krizsan K."/>
            <person name="Foldi C."/>
            <person name="Dima B."/>
            <person name="Sanchez-Garcia M."/>
            <person name="Sanchez-Ramirez S."/>
            <person name="Szollosi G.J."/>
            <person name="Szarkandi J.G."/>
            <person name="Papp V."/>
            <person name="Albert L."/>
            <person name="Andreopoulos W."/>
            <person name="Angelini C."/>
            <person name="Antonin V."/>
            <person name="Barry K.W."/>
            <person name="Bougher N.L."/>
            <person name="Buchanan P."/>
            <person name="Buyck B."/>
            <person name="Bense V."/>
            <person name="Catcheside P."/>
            <person name="Chovatia M."/>
            <person name="Cooper J."/>
            <person name="Damon W."/>
            <person name="Desjardin D."/>
            <person name="Finy P."/>
            <person name="Geml J."/>
            <person name="Haridas S."/>
            <person name="Hughes K."/>
            <person name="Justo A."/>
            <person name="Karasinski D."/>
            <person name="Kautmanova I."/>
            <person name="Kiss B."/>
            <person name="Kocsube S."/>
            <person name="Kotiranta H."/>
            <person name="LaButti K.M."/>
            <person name="Lechner B.E."/>
            <person name="Liimatainen K."/>
            <person name="Lipzen A."/>
            <person name="Lukacs Z."/>
            <person name="Mihaltcheva S."/>
            <person name="Morgado L.N."/>
            <person name="Niskanen T."/>
            <person name="Noordeloos M.E."/>
            <person name="Ohm R.A."/>
            <person name="Ortiz-Santana B."/>
            <person name="Ovrebo C."/>
            <person name="Racz N."/>
            <person name="Riley R."/>
            <person name="Savchenko A."/>
            <person name="Shiryaev A."/>
            <person name="Soop K."/>
            <person name="Spirin V."/>
            <person name="Szebenyi C."/>
            <person name="Tomsovsky M."/>
            <person name="Tulloss R.E."/>
            <person name="Uehling J."/>
            <person name="Grigoriev I.V."/>
            <person name="Vagvolgyi C."/>
            <person name="Papp T."/>
            <person name="Martin F.M."/>
            <person name="Miettinen O."/>
            <person name="Hibbett D.S."/>
            <person name="Nagy L.G."/>
        </authorList>
    </citation>
    <scope>NUCLEOTIDE SEQUENCE [LARGE SCALE GENOMIC DNA]</scope>
    <source>
        <strain evidence="1 2">CBS 309.79</strain>
    </source>
</reference>